<evidence type="ECO:0000313" key="3">
    <source>
        <dbReference type="Proteomes" id="UP000758603"/>
    </source>
</evidence>
<gene>
    <name evidence="2" type="ORF">BKA67DRAFT_186950</name>
</gene>
<feature type="compositionally biased region" description="Basic and acidic residues" evidence="1">
    <location>
        <begin position="87"/>
        <end position="100"/>
    </location>
</feature>
<sequence length="694" mass="75639">MARSKVATATHGSSQPVSSVMDLLDEQRLPRSLFKIHKQQQELLDKSDSWAQHLSRQSRPGINIPPEVLKNMRDFHRRQAALTAIHKPQEPGGNEHESTRIDGNAPPHSSPSPGPLSDDEAEDEEDAGTSITWSPSPPRDDGVPPVAREPPPHSPTPDRHVQPTCEAAQQEPFISQIPPRSPLQPTMDAANTRQRSSFPDFPSSSLGSEADLEVAAPKAFAKASASLRKDVELNPTPPSAQIQVPCTFDAAAFIPQPRAEIPRSRPCSDLASIDTVFGRVATSTKAAVLKNMPPAPATISGYDIPGSQSSVDSASSVIPATNFAKPHRSPAKSLKMPQPTTTAVKETLRVNQPTVSESKKAETLTRSTKTTKTTELPAHVTTRTCRQRTPVYKPQSPRLVFSLPESDEPPFLRYCIAYPSYNGTLEDFLAGCLSIPKGRLATYQYDDFIRAWLEEYLSYVKRTDDALPCIDWYMDTAEELPTSFQTKVVTKANLEAILELYADDIESMRNTATRKNMRGSSESPAPALLPPENKEQKPGSSGLQEAKSGEGKVISQDDIESLIMTSNQETDKEVQPSGPLLEQPETVGEDERSSQHFAAGKDIRRSSQKRPTNPSVDEPVAKKALRTSQLPSEAGTAGKRSLAPRSSNPTKTLSKEGFKAFMKKKRKEGGKLRDDISIASSAPVRATPTSGQKG</sequence>
<dbReference type="AlphaFoldDB" id="A0A9P8ZZK2"/>
<keyword evidence="3" id="KW-1185">Reference proteome</keyword>
<name>A0A9P8ZZK2_9PEZI</name>
<feature type="region of interest" description="Disordered" evidence="1">
    <location>
        <begin position="1"/>
        <end position="23"/>
    </location>
</feature>
<feature type="compositionally biased region" description="Polar residues" evidence="1">
    <location>
        <begin position="189"/>
        <end position="205"/>
    </location>
</feature>
<dbReference type="Proteomes" id="UP000758603">
    <property type="component" value="Unassembled WGS sequence"/>
</dbReference>
<feature type="region of interest" description="Disordered" evidence="1">
    <location>
        <begin position="353"/>
        <end position="375"/>
    </location>
</feature>
<feature type="region of interest" description="Disordered" evidence="1">
    <location>
        <begin position="40"/>
        <end position="205"/>
    </location>
</feature>
<proteinExistence type="predicted"/>
<evidence type="ECO:0000256" key="1">
    <source>
        <dbReference type="SAM" id="MobiDB-lite"/>
    </source>
</evidence>
<dbReference type="RefSeq" id="XP_045961581.1">
    <property type="nucleotide sequence ID" value="XM_046095318.1"/>
</dbReference>
<protein>
    <submittedName>
        <fullName evidence="2">Uncharacterized protein</fullName>
    </submittedName>
</protein>
<dbReference type="OrthoDB" id="3538943at2759"/>
<feature type="compositionally biased region" description="Polar residues" evidence="1">
    <location>
        <begin position="49"/>
        <end position="60"/>
    </location>
</feature>
<dbReference type="EMBL" id="JAGPXC010000002">
    <property type="protein sequence ID" value="KAH6657347.1"/>
    <property type="molecule type" value="Genomic_DNA"/>
</dbReference>
<accession>A0A9P8ZZK2</accession>
<feature type="region of interest" description="Disordered" evidence="1">
    <location>
        <begin position="513"/>
        <end position="554"/>
    </location>
</feature>
<reference evidence="2" key="1">
    <citation type="journal article" date="2021" name="Nat. Commun.">
        <title>Genetic determinants of endophytism in the Arabidopsis root mycobiome.</title>
        <authorList>
            <person name="Mesny F."/>
            <person name="Miyauchi S."/>
            <person name="Thiergart T."/>
            <person name="Pickel B."/>
            <person name="Atanasova L."/>
            <person name="Karlsson M."/>
            <person name="Huettel B."/>
            <person name="Barry K.W."/>
            <person name="Haridas S."/>
            <person name="Chen C."/>
            <person name="Bauer D."/>
            <person name="Andreopoulos W."/>
            <person name="Pangilinan J."/>
            <person name="LaButti K."/>
            <person name="Riley R."/>
            <person name="Lipzen A."/>
            <person name="Clum A."/>
            <person name="Drula E."/>
            <person name="Henrissat B."/>
            <person name="Kohler A."/>
            <person name="Grigoriev I.V."/>
            <person name="Martin F.M."/>
            <person name="Hacquard S."/>
        </authorList>
    </citation>
    <scope>NUCLEOTIDE SEQUENCE</scope>
    <source>
        <strain evidence="2">MPI-SDFR-AT-0073</strain>
    </source>
</reference>
<feature type="region of interest" description="Disordered" evidence="1">
    <location>
        <begin position="567"/>
        <end position="694"/>
    </location>
</feature>
<feature type="compositionally biased region" description="Basic and acidic residues" evidence="1">
    <location>
        <begin position="589"/>
        <end position="605"/>
    </location>
</feature>
<feature type="compositionally biased region" description="Acidic residues" evidence="1">
    <location>
        <begin position="117"/>
        <end position="127"/>
    </location>
</feature>
<evidence type="ECO:0000313" key="2">
    <source>
        <dbReference type="EMBL" id="KAH6657347.1"/>
    </source>
</evidence>
<comment type="caution">
    <text evidence="2">The sequence shown here is derived from an EMBL/GenBank/DDBJ whole genome shotgun (WGS) entry which is preliminary data.</text>
</comment>
<dbReference type="GeneID" id="70124211"/>
<feature type="compositionally biased region" description="Low complexity" evidence="1">
    <location>
        <begin position="364"/>
        <end position="375"/>
    </location>
</feature>
<organism evidence="2 3">
    <name type="scientific">Truncatella angustata</name>
    <dbReference type="NCBI Taxonomy" id="152316"/>
    <lineage>
        <taxon>Eukaryota</taxon>
        <taxon>Fungi</taxon>
        <taxon>Dikarya</taxon>
        <taxon>Ascomycota</taxon>
        <taxon>Pezizomycotina</taxon>
        <taxon>Sordariomycetes</taxon>
        <taxon>Xylariomycetidae</taxon>
        <taxon>Amphisphaeriales</taxon>
        <taxon>Sporocadaceae</taxon>
        <taxon>Truncatella</taxon>
    </lineage>
</organism>